<dbReference type="EMBL" id="VZTS01027056">
    <property type="protein sequence ID" value="NXT57636.1"/>
    <property type="molecule type" value="Genomic_DNA"/>
</dbReference>
<dbReference type="SMART" id="SM00033">
    <property type="entry name" value="CH"/>
    <property type="match status" value="1"/>
</dbReference>
<feature type="compositionally biased region" description="Polar residues" evidence="4">
    <location>
        <begin position="337"/>
        <end position="362"/>
    </location>
</feature>
<dbReference type="InterPro" id="IPR036872">
    <property type="entry name" value="CH_dom_sf"/>
</dbReference>
<evidence type="ECO:0000313" key="6">
    <source>
        <dbReference type="EMBL" id="NXT57636.1"/>
    </source>
</evidence>
<dbReference type="AlphaFoldDB" id="A0A7L3DMX6"/>
<protein>
    <submittedName>
        <fullName evidence="6">CYTSB protein</fullName>
    </submittedName>
</protein>
<dbReference type="CDD" id="cd21257">
    <property type="entry name" value="CH_CYTSB"/>
    <property type="match status" value="1"/>
</dbReference>
<dbReference type="InterPro" id="IPR001715">
    <property type="entry name" value="CH_dom"/>
</dbReference>
<dbReference type="Gene3D" id="1.10.418.10">
    <property type="entry name" value="Calponin-like domain"/>
    <property type="match status" value="1"/>
</dbReference>
<feature type="non-terminal residue" evidence="6">
    <location>
        <position position="1"/>
    </location>
</feature>
<dbReference type="SUPFAM" id="SSF47576">
    <property type="entry name" value="Calponin-homology domain, CH-domain"/>
    <property type="match status" value="1"/>
</dbReference>
<feature type="compositionally biased region" description="Polar residues" evidence="4">
    <location>
        <begin position="278"/>
        <end position="289"/>
    </location>
</feature>
<feature type="coiled-coil region" evidence="3">
    <location>
        <begin position="223"/>
        <end position="250"/>
    </location>
</feature>
<comment type="caution">
    <text evidence="6">The sequence shown here is derived from an EMBL/GenBank/DDBJ whole genome shotgun (WGS) entry which is preliminary data.</text>
</comment>
<gene>
    <name evidence="6" type="primary">Specc1</name>
    <name evidence="6" type="ORF">PLUSOC_R07756</name>
</gene>
<sequence>MKSTARPWSATAKQGSHGIDRGKPLSTASTGMKTSKSSTSLAFESRLSKLKRASSDDMLTKPGVAAASGVSRLKKTITTGAISELAESRLKPSTGTVSAAKRTGIPAPREISSSVSRERAILRGQANTRKTQPSPTSSGTPTPTKHVRPTSKSKQENEAGDKAVLESQVKELLAEAKTKDSEITKLRCELKKCKEKGSLNAEGMGASNQNLETVSPVDIDPIIRTLQEKNRTFQKELASLGEENRVLKEKLLYLENSPLSDTTTSSGGDSSLPTPTTQESSFGSPSKNVSRGEMDEHRQHVNGGALRNSGSSSSDVTKASLSPDASDFEHIADVPSRPTSSNSNHFKGSKCSTTGSSPNNISDLSVASLTERIQKMEENHHSTAEELQATLQELSDQQQMVQELTTENEKLVEEKALLETSFRQHRDRAEQLSQENEKLMTLLQERSKNEESRAQEGKVLELEQKCAEVLEKAQFEREKLLNIQQQLTSSLRSLEREHQDAQQVIKSLREENEKLLKLLEVEQQSNSTVTKTLEDCKIALEGLKIENGSLKTQLESEKQKAAEINAMGCTTDNSEVQEMLKVAHAEKDQLEASCTELKQELLKANSELKHIQGLLSKAENECGQLKEVCDRQAEQLSRTSQKLQEKTSENEADIKNLKETIFELEDQVEQHRAIKLHNNQLISDLESKAMKLEDQKQDAERQLKALAKQMKEDTEEWRRFQADLQTAVVVANDIKCEAQQELRVVKRKLQEEEERSARLQKELDEVKGSNRLVTYKVQDLISVPANTHANTEEVESLEADTTNRWQGVCISRASPTPSESAATVKSLIKSFDLGCSGSTGQNITVHKVPRSPLSGIPVRTAPAAAVSPMQRHSVYNNAKPASKGIARHTDLSDLPLADLLKGRNEELKPDHYLRKSPSLESLSKPPMAFSSRMLTSTPSSLKPQSKLSVERKDPLAALAREYGGSKRNALLKWCQKKTEGYQNIDITNFSSSWSDGLAFCALLHTYLPAHIPYQELNSQDKKRNLLLAFQAAESVGIKPSLELSEMMYTDRPDWQSVMQYVAQIYKYFET</sequence>
<accession>A0A7L3DMX6</accession>
<keyword evidence="7" id="KW-1185">Reference proteome</keyword>
<evidence type="ECO:0000256" key="4">
    <source>
        <dbReference type="SAM" id="MobiDB-lite"/>
    </source>
</evidence>
<evidence type="ECO:0000259" key="5">
    <source>
        <dbReference type="PROSITE" id="PS50021"/>
    </source>
</evidence>
<feature type="coiled-coil region" evidence="3">
    <location>
        <begin position="366"/>
        <end position="716"/>
    </location>
</feature>
<evidence type="ECO:0000313" key="7">
    <source>
        <dbReference type="Proteomes" id="UP000519225"/>
    </source>
</evidence>
<feature type="region of interest" description="Disordered" evidence="4">
    <location>
        <begin position="258"/>
        <end position="295"/>
    </location>
</feature>
<evidence type="ECO:0000256" key="2">
    <source>
        <dbReference type="ARBA" id="ARBA00023054"/>
    </source>
</evidence>
<feature type="compositionally biased region" description="Low complexity" evidence="4">
    <location>
        <begin position="258"/>
        <end position="277"/>
    </location>
</feature>
<feature type="region of interest" description="Disordered" evidence="4">
    <location>
        <begin position="302"/>
        <end position="321"/>
    </location>
</feature>
<dbReference type="InterPro" id="IPR050540">
    <property type="entry name" value="F-actin_Monoox_Mical"/>
</dbReference>
<feature type="compositionally biased region" description="Polar residues" evidence="4">
    <location>
        <begin position="308"/>
        <end position="320"/>
    </location>
</feature>
<proteinExistence type="inferred from homology"/>
<comment type="similarity">
    <text evidence="1">Belongs to the cytospin-A family.</text>
</comment>
<feature type="non-terminal residue" evidence="6">
    <location>
        <position position="1070"/>
    </location>
</feature>
<dbReference type="PROSITE" id="PS50021">
    <property type="entry name" value="CH"/>
    <property type="match status" value="1"/>
</dbReference>
<feature type="region of interest" description="Disordered" evidence="4">
    <location>
        <begin position="89"/>
        <end position="166"/>
    </location>
</feature>
<feature type="compositionally biased region" description="Polar residues" evidence="4">
    <location>
        <begin position="932"/>
        <end position="947"/>
    </location>
</feature>
<feature type="region of interest" description="Disordered" evidence="4">
    <location>
        <begin position="1"/>
        <end position="43"/>
    </location>
</feature>
<feature type="compositionally biased region" description="Low complexity" evidence="4">
    <location>
        <begin position="133"/>
        <end position="144"/>
    </location>
</feature>
<feature type="compositionally biased region" description="Basic and acidic residues" evidence="4">
    <location>
        <begin position="153"/>
        <end position="166"/>
    </location>
</feature>
<keyword evidence="2 3" id="KW-0175">Coiled coil</keyword>
<evidence type="ECO:0000256" key="1">
    <source>
        <dbReference type="ARBA" id="ARBA00009452"/>
    </source>
</evidence>
<evidence type="ECO:0000256" key="3">
    <source>
        <dbReference type="SAM" id="Coils"/>
    </source>
</evidence>
<dbReference type="Pfam" id="PF00307">
    <property type="entry name" value="CH"/>
    <property type="match status" value="1"/>
</dbReference>
<dbReference type="PANTHER" id="PTHR23167">
    <property type="entry name" value="CALPONIN HOMOLOGY DOMAIN-CONTAINING PROTEIN DDB_G0272472-RELATED"/>
    <property type="match status" value="1"/>
</dbReference>
<feature type="region of interest" description="Disordered" evidence="4">
    <location>
        <begin position="929"/>
        <end position="948"/>
    </location>
</feature>
<name>A0A7L3DMX6_PLUSO</name>
<feature type="domain" description="Calponin-homology (CH)" evidence="5">
    <location>
        <begin position="964"/>
        <end position="1069"/>
    </location>
</feature>
<dbReference type="Proteomes" id="UP000519225">
    <property type="component" value="Unassembled WGS sequence"/>
</dbReference>
<reference evidence="6 7" key="1">
    <citation type="submission" date="2019-09" db="EMBL/GenBank/DDBJ databases">
        <title>Bird 10,000 Genomes (B10K) Project - Family phase.</title>
        <authorList>
            <person name="Zhang G."/>
        </authorList>
    </citation>
    <scope>NUCLEOTIDE SEQUENCE [LARGE SCALE GENOMIC DNA]</scope>
    <source>
        <strain evidence="6">B10K-DU-012-14</strain>
        <tissue evidence="6">Blood</tissue>
    </source>
</reference>
<dbReference type="PANTHER" id="PTHR23167:SF3">
    <property type="entry name" value="CYTOSPIN-B"/>
    <property type="match status" value="1"/>
</dbReference>
<feature type="compositionally biased region" description="Low complexity" evidence="4">
    <location>
        <begin position="26"/>
        <end position="40"/>
    </location>
</feature>
<organism evidence="6 7">
    <name type="scientific">Pluvianellus socialis</name>
    <name type="common">Magellanic plover</name>
    <dbReference type="NCBI Taxonomy" id="227228"/>
    <lineage>
        <taxon>Eukaryota</taxon>
        <taxon>Metazoa</taxon>
        <taxon>Chordata</taxon>
        <taxon>Craniata</taxon>
        <taxon>Vertebrata</taxon>
        <taxon>Euteleostomi</taxon>
        <taxon>Archelosauria</taxon>
        <taxon>Archosauria</taxon>
        <taxon>Dinosauria</taxon>
        <taxon>Saurischia</taxon>
        <taxon>Theropoda</taxon>
        <taxon>Coelurosauria</taxon>
        <taxon>Aves</taxon>
        <taxon>Neognathae</taxon>
        <taxon>Neoaves</taxon>
        <taxon>Charadriiformes</taxon>
        <taxon>Charadriidae</taxon>
        <taxon>Pluvianellus</taxon>
    </lineage>
</organism>
<dbReference type="FunFam" id="1.10.418.10:FF:000020">
    <property type="entry name" value="Cytospin-A isoform 1"/>
    <property type="match status" value="1"/>
</dbReference>
<feature type="coiled-coil region" evidence="3">
    <location>
        <begin position="742"/>
        <end position="769"/>
    </location>
</feature>
<feature type="region of interest" description="Disordered" evidence="4">
    <location>
        <begin position="329"/>
        <end position="362"/>
    </location>
</feature>